<evidence type="ECO:0000259" key="13">
    <source>
        <dbReference type="PROSITE" id="PS50011"/>
    </source>
</evidence>
<dbReference type="Proteomes" id="UP000695562">
    <property type="component" value="Unassembled WGS sequence"/>
</dbReference>
<evidence type="ECO:0000256" key="10">
    <source>
        <dbReference type="SAM" id="MobiDB-lite"/>
    </source>
</evidence>
<dbReference type="SMART" id="SM00220">
    <property type="entry name" value="S_TKc"/>
    <property type="match status" value="1"/>
</dbReference>
<dbReference type="PANTHER" id="PTHR46485:SF5">
    <property type="entry name" value="CENTER DIVIDER, ISOFORM A"/>
    <property type="match status" value="1"/>
</dbReference>
<comment type="catalytic activity">
    <reaction evidence="8">
        <text>L-seryl-[protein] + ATP = O-phospho-L-seryl-[protein] + ADP + H(+)</text>
        <dbReference type="Rhea" id="RHEA:17989"/>
        <dbReference type="Rhea" id="RHEA-COMP:9863"/>
        <dbReference type="Rhea" id="RHEA-COMP:11604"/>
        <dbReference type="ChEBI" id="CHEBI:15378"/>
        <dbReference type="ChEBI" id="CHEBI:29999"/>
        <dbReference type="ChEBI" id="CHEBI:30616"/>
        <dbReference type="ChEBI" id="CHEBI:83421"/>
        <dbReference type="ChEBI" id="CHEBI:456216"/>
        <dbReference type="EC" id="2.7.11.1"/>
    </reaction>
</comment>
<evidence type="ECO:0000256" key="1">
    <source>
        <dbReference type="ARBA" id="ARBA00012513"/>
    </source>
</evidence>
<feature type="compositionally biased region" description="Low complexity" evidence="10">
    <location>
        <begin position="366"/>
        <end position="388"/>
    </location>
</feature>
<keyword evidence="5" id="KW-0418">Kinase</keyword>
<dbReference type="GO" id="GO:0004674">
    <property type="term" value="F:protein serine/threonine kinase activity"/>
    <property type="evidence" value="ECO:0007669"/>
    <property type="project" value="UniProtKB-KW"/>
</dbReference>
<evidence type="ECO:0000256" key="3">
    <source>
        <dbReference type="ARBA" id="ARBA00022679"/>
    </source>
</evidence>
<feature type="compositionally biased region" description="Basic and acidic residues" evidence="10">
    <location>
        <begin position="1132"/>
        <end position="1142"/>
    </location>
</feature>
<dbReference type="SMART" id="SM00325">
    <property type="entry name" value="RhoGEF"/>
    <property type="match status" value="1"/>
</dbReference>
<dbReference type="PROSITE" id="PS50011">
    <property type="entry name" value="PROTEIN_KINASE_DOM"/>
    <property type="match status" value="1"/>
</dbReference>
<protein>
    <recommendedName>
        <fullName evidence="1">non-specific serine/threonine protein kinase</fullName>
        <ecNumber evidence="1">2.7.11.1</ecNumber>
    </recommendedName>
</protein>
<dbReference type="InterPro" id="IPR017441">
    <property type="entry name" value="Protein_kinase_ATP_BS"/>
</dbReference>
<evidence type="ECO:0000256" key="2">
    <source>
        <dbReference type="ARBA" id="ARBA00022527"/>
    </source>
</evidence>
<dbReference type="Pfam" id="PF00612">
    <property type="entry name" value="IQ"/>
    <property type="match status" value="1"/>
</dbReference>
<evidence type="ECO:0000256" key="6">
    <source>
        <dbReference type="ARBA" id="ARBA00022840"/>
    </source>
</evidence>
<dbReference type="AlphaFoldDB" id="A0A8J4UY25"/>
<feature type="binding site" evidence="9">
    <location>
        <position position="45"/>
    </location>
    <ligand>
        <name>ATP</name>
        <dbReference type="ChEBI" id="CHEBI:30616"/>
    </ligand>
</feature>
<proteinExistence type="predicted"/>
<dbReference type="GO" id="GO:0005085">
    <property type="term" value="F:guanyl-nucleotide exchange factor activity"/>
    <property type="evidence" value="ECO:0007669"/>
    <property type="project" value="InterPro"/>
</dbReference>
<dbReference type="InterPro" id="IPR000048">
    <property type="entry name" value="IQ_motif_EF-hand-BS"/>
</dbReference>
<feature type="region of interest" description="Disordered" evidence="10">
    <location>
        <begin position="1059"/>
        <end position="1142"/>
    </location>
</feature>
<dbReference type="Pfam" id="PF00069">
    <property type="entry name" value="Pkinase"/>
    <property type="match status" value="1"/>
</dbReference>
<dbReference type="Gene3D" id="3.30.200.20">
    <property type="entry name" value="Phosphorylase Kinase, domain 1"/>
    <property type="match status" value="1"/>
</dbReference>
<comment type="catalytic activity">
    <reaction evidence="7">
        <text>L-threonyl-[protein] + ATP = O-phospho-L-threonyl-[protein] + ADP + H(+)</text>
        <dbReference type="Rhea" id="RHEA:46608"/>
        <dbReference type="Rhea" id="RHEA-COMP:11060"/>
        <dbReference type="Rhea" id="RHEA-COMP:11605"/>
        <dbReference type="ChEBI" id="CHEBI:15378"/>
        <dbReference type="ChEBI" id="CHEBI:30013"/>
        <dbReference type="ChEBI" id="CHEBI:30616"/>
        <dbReference type="ChEBI" id="CHEBI:61977"/>
        <dbReference type="ChEBI" id="CHEBI:456216"/>
        <dbReference type="EC" id="2.7.11.1"/>
    </reaction>
</comment>
<dbReference type="Gene3D" id="2.30.29.30">
    <property type="entry name" value="Pleckstrin-homology domain (PH domain)/Phosphotyrosine-binding domain (PTB)"/>
    <property type="match status" value="1"/>
</dbReference>
<keyword evidence="4 9" id="KW-0547">Nucleotide-binding</keyword>
<dbReference type="InterPro" id="IPR011009">
    <property type="entry name" value="Kinase-like_dom_sf"/>
</dbReference>
<keyword evidence="2" id="KW-0723">Serine/threonine-protein kinase</keyword>
<evidence type="ECO:0000259" key="12">
    <source>
        <dbReference type="PROSITE" id="PS50010"/>
    </source>
</evidence>
<evidence type="ECO:0000313" key="15">
    <source>
        <dbReference type="Proteomes" id="UP000695562"/>
    </source>
</evidence>
<keyword evidence="6 9" id="KW-0067">ATP-binding</keyword>
<organism evidence="14 15">
    <name type="scientific">Polysphondylium violaceum</name>
    <dbReference type="NCBI Taxonomy" id="133409"/>
    <lineage>
        <taxon>Eukaryota</taxon>
        <taxon>Amoebozoa</taxon>
        <taxon>Evosea</taxon>
        <taxon>Eumycetozoa</taxon>
        <taxon>Dictyostelia</taxon>
        <taxon>Dictyosteliales</taxon>
        <taxon>Dictyosteliaceae</taxon>
        <taxon>Polysphondylium</taxon>
    </lineage>
</organism>
<dbReference type="InterPro" id="IPR000719">
    <property type="entry name" value="Prot_kinase_dom"/>
</dbReference>
<keyword evidence="3" id="KW-0808">Transferase</keyword>
<comment type="caution">
    <text evidence="14">The sequence shown here is derived from an EMBL/GenBank/DDBJ whole genome shotgun (WGS) entry which is preliminary data.</text>
</comment>
<evidence type="ECO:0000256" key="8">
    <source>
        <dbReference type="ARBA" id="ARBA00048679"/>
    </source>
</evidence>
<dbReference type="EC" id="2.7.11.1" evidence="1"/>
<feature type="region of interest" description="Disordered" evidence="10">
    <location>
        <begin position="973"/>
        <end position="1000"/>
    </location>
</feature>
<evidence type="ECO:0000259" key="11">
    <source>
        <dbReference type="PROSITE" id="PS50003"/>
    </source>
</evidence>
<feature type="domain" description="DH" evidence="12">
    <location>
        <begin position="594"/>
        <end position="828"/>
    </location>
</feature>
<dbReference type="InterPro" id="IPR050940">
    <property type="entry name" value="Actin_reg-Ser/Thr_kinase"/>
</dbReference>
<dbReference type="PROSITE" id="PS00108">
    <property type="entry name" value="PROTEIN_KINASE_ST"/>
    <property type="match status" value="1"/>
</dbReference>
<dbReference type="Gene3D" id="1.10.510.10">
    <property type="entry name" value="Transferase(Phosphotransferase) domain 1"/>
    <property type="match status" value="1"/>
</dbReference>
<accession>A0A8J4UY25</accession>
<feature type="compositionally biased region" description="Low complexity" evidence="10">
    <location>
        <begin position="1059"/>
        <end position="1089"/>
    </location>
</feature>
<dbReference type="PANTHER" id="PTHR46485">
    <property type="entry name" value="LIM DOMAIN KINASE 1"/>
    <property type="match status" value="1"/>
</dbReference>
<dbReference type="PROSITE" id="PS50010">
    <property type="entry name" value="DH_2"/>
    <property type="match status" value="1"/>
</dbReference>
<sequence length="1142" mass="129239">MVGGCPNSSLWNVEYEELVFKEVIGKGNFGCVYRGTYLGVEVAIKQIPTFDDPDYCKYTEREVRALRYIRHPFVVHFFGVCKHSSGFYLVTEFIEGLDLRRFVKISSLPSATPPTWESRVMIALDIAKTLLFLHSKGILHRDLKSKNVLLDIPRNVTKICDFGFARMGSQYSNGDDSSSSEDEDESDHHASAGGADQVYKRNGNGKPASYRLRRMSICGTPSFMAPEILLQQKYDWSVDVFSFGVVLAELLTLKRPGKDFWIRNQNNGFDISLDELKANITGGTSHPCPQPFLELCIRCCAYLGINRPKFSDIIQSLEDLKLSMNPNPMNQRPHFLNTLSRTNSLLLLSPPAKYQQSPRQLDDKNNQPTNNNNNNANNNNQHQKNNIQTPINSSINSTSKNLRFLDPYLEPICIFKEKKRQSVKHSPANLSIPLGSPTSLDSYAIDGVLKLLNPNQFPNGWKDFGINSHTTNIWLLFETKDSLNKKSTPSIEMTCVKLIKIKKQCLYIYSTDPNLYDGIGIVNIKPYQIEYPHLPSISISSGGRGLDPIQDYDVKDITKIQSVVRGWLVRRRFKVFQNNWSLSSTSTLMSNKRTWMLMFNQLIDNEVVYKNQLDNVIRSYLLPVQSKFRINKPLINYKEIASIFSNIEAIFEISNEFLKLITLVSNSPYFILNVGTNLNLDSPLNNNNNNSNANDDDHNPSSPSDNMPTEIQSIAQFIIKNINQIKNQYGIYAYNFKYAMNILNWCRLNPEFGKFLETVRMSLNHNTSRLDEENDLQSLLSLPINKVQKYLLVFEKLVQITPITHTEYSDIKNAYTLIKDTSNAIQTQLEMSFEHSHLMSVDIMLLRKDNVPIAQNGRWFVRQSAFEDIPSSRQYYLFLLSDVCLVTKPVKSKSKDSTNNKKFYYQLRRVVNLKDDNVSMRPNNDQPNSVIFTTPSKVYKLAATSEEEAMDWINDFERTTLLVYRNNVLDGSNDEGNGVGKINNNNEEINPNIPQPTLSSSLEHKGFIKRFRQSITSGSTPDRKSTSLNILTSNQSAINPSTGNSSISLSHSGSQLKSVLSSPTINYSPTSTTTTTTTASSSTGNVGSSLNQSSTENFVIPTTPSEKKKVKTSFTDKLKRLSHTFTSSPVGESKKSKEISKE</sequence>
<dbReference type="Gene3D" id="1.20.900.10">
    <property type="entry name" value="Dbl homology (DH) domain"/>
    <property type="match status" value="1"/>
</dbReference>
<dbReference type="SUPFAM" id="SSF48065">
    <property type="entry name" value="DBL homology domain (DH-domain)"/>
    <property type="match status" value="1"/>
</dbReference>
<gene>
    <name evidence="14" type="ORF">CYY_007354</name>
</gene>
<dbReference type="GO" id="GO:0005524">
    <property type="term" value="F:ATP binding"/>
    <property type="evidence" value="ECO:0007669"/>
    <property type="project" value="UniProtKB-UniRule"/>
</dbReference>
<dbReference type="OrthoDB" id="17594at2759"/>
<feature type="region of interest" description="Disordered" evidence="10">
    <location>
        <begin position="353"/>
        <end position="393"/>
    </location>
</feature>
<evidence type="ECO:0000256" key="9">
    <source>
        <dbReference type="PROSITE-ProRule" id="PRU10141"/>
    </source>
</evidence>
<feature type="compositionally biased region" description="Low complexity" evidence="10">
    <location>
        <begin position="683"/>
        <end position="693"/>
    </location>
</feature>
<dbReference type="Pfam" id="PF00621">
    <property type="entry name" value="RhoGEF"/>
    <property type="match status" value="1"/>
</dbReference>
<name>A0A8J4UY25_9MYCE</name>
<feature type="region of interest" description="Disordered" evidence="10">
    <location>
        <begin position="683"/>
        <end position="706"/>
    </location>
</feature>
<dbReference type="EMBL" id="AJWJ01000387">
    <property type="protein sequence ID" value="KAF2071323.1"/>
    <property type="molecule type" value="Genomic_DNA"/>
</dbReference>
<dbReference type="InterPro" id="IPR000219">
    <property type="entry name" value="DH_dom"/>
</dbReference>
<evidence type="ECO:0000313" key="14">
    <source>
        <dbReference type="EMBL" id="KAF2071323.1"/>
    </source>
</evidence>
<dbReference type="InterPro" id="IPR001849">
    <property type="entry name" value="PH_domain"/>
</dbReference>
<evidence type="ECO:0000256" key="4">
    <source>
        <dbReference type="ARBA" id="ARBA00022741"/>
    </source>
</evidence>
<feature type="domain" description="Protein kinase" evidence="13">
    <location>
        <begin position="18"/>
        <end position="346"/>
    </location>
</feature>
<dbReference type="SUPFAM" id="SSF50729">
    <property type="entry name" value="PH domain-like"/>
    <property type="match status" value="1"/>
</dbReference>
<dbReference type="InterPro" id="IPR011993">
    <property type="entry name" value="PH-like_dom_sf"/>
</dbReference>
<feature type="domain" description="PH" evidence="11">
    <location>
        <begin position="852"/>
        <end position="961"/>
    </location>
</feature>
<dbReference type="InterPro" id="IPR035899">
    <property type="entry name" value="DBL_dom_sf"/>
</dbReference>
<dbReference type="PROSITE" id="PS50003">
    <property type="entry name" value="PH_DOMAIN"/>
    <property type="match status" value="1"/>
</dbReference>
<dbReference type="Pfam" id="PF00169">
    <property type="entry name" value="PH"/>
    <property type="match status" value="1"/>
</dbReference>
<dbReference type="InterPro" id="IPR008271">
    <property type="entry name" value="Ser/Thr_kinase_AS"/>
</dbReference>
<dbReference type="SUPFAM" id="SSF56112">
    <property type="entry name" value="Protein kinase-like (PK-like)"/>
    <property type="match status" value="1"/>
</dbReference>
<reference evidence="14" key="1">
    <citation type="submission" date="2020-01" db="EMBL/GenBank/DDBJ databases">
        <title>Development of genomics and gene disruption for Polysphondylium violaceum indicates a role for the polyketide synthase stlB in stalk morphogenesis.</title>
        <authorList>
            <person name="Narita B."/>
            <person name="Kawabe Y."/>
            <person name="Kin K."/>
            <person name="Saito T."/>
            <person name="Gibbs R."/>
            <person name="Kuspa A."/>
            <person name="Muzny D."/>
            <person name="Queller D."/>
            <person name="Richards S."/>
            <person name="Strassman J."/>
            <person name="Sucgang R."/>
            <person name="Worley K."/>
            <person name="Schaap P."/>
        </authorList>
    </citation>
    <scope>NUCLEOTIDE SEQUENCE</scope>
    <source>
        <strain evidence="14">QSvi11</strain>
    </source>
</reference>
<evidence type="ECO:0000256" key="5">
    <source>
        <dbReference type="ARBA" id="ARBA00022777"/>
    </source>
</evidence>
<keyword evidence="15" id="KW-1185">Reference proteome</keyword>
<feature type="compositionally biased region" description="Low complexity" evidence="10">
    <location>
        <begin position="980"/>
        <end position="996"/>
    </location>
</feature>
<dbReference type="PROSITE" id="PS00107">
    <property type="entry name" value="PROTEIN_KINASE_ATP"/>
    <property type="match status" value="1"/>
</dbReference>
<feature type="region of interest" description="Disordered" evidence="10">
    <location>
        <begin position="171"/>
        <end position="202"/>
    </location>
</feature>
<dbReference type="PROSITE" id="PS50096">
    <property type="entry name" value="IQ"/>
    <property type="match status" value="1"/>
</dbReference>
<evidence type="ECO:0000256" key="7">
    <source>
        <dbReference type="ARBA" id="ARBA00047899"/>
    </source>
</evidence>
<feature type="compositionally biased region" description="Polar residues" evidence="10">
    <location>
        <begin position="1090"/>
        <end position="1104"/>
    </location>
</feature>